<keyword evidence="1" id="KW-0812">Transmembrane</keyword>
<evidence type="ECO:0000313" key="2">
    <source>
        <dbReference type="EMBL" id="BFP66916.1"/>
    </source>
</evidence>
<reference evidence="2" key="1">
    <citation type="submission" date="2024-08" db="EMBL/GenBank/DDBJ databases">
        <title>Whole genome sequence of Tenacibaculum sp. strain pbs-1 associated with black-spot shell disease in Akoya pearl oysters.</title>
        <authorList>
            <person name="Sakatoku A."/>
            <person name="Suzuki T."/>
            <person name="Hatano K."/>
            <person name="Seki M."/>
            <person name="Tanaka D."/>
            <person name="Nakamura S."/>
            <person name="Suzuki N."/>
            <person name="Isshiki T."/>
        </authorList>
    </citation>
    <scope>NUCLEOTIDE SEQUENCE</scope>
    <source>
        <strain evidence="2">Pbs-1</strain>
    </source>
</reference>
<keyword evidence="1" id="KW-0472">Membrane</keyword>
<accession>A0AB33KR22</accession>
<dbReference type="EMBL" id="AP035888">
    <property type="protein sequence ID" value="BFP66916.1"/>
    <property type="molecule type" value="Genomic_DNA"/>
</dbReference>
<dbReference type="AlphaFoldDB" id="A0AB33KR22"/>
<sequence length="157" mass="19096">MWVRKILFIVFFILLISSPFTFIRFKLYQKRAKYIKDYRKIKVKVDSIDQFAMNGGVNDENIKEIYYFDYKSSVEVDEGAQNEYYKHFLNSKQDSIYIWHNPNADDLYTTKDSKPLNLKLQKYLMYRDLCFLILGAILTLWFIYIMFIEKKKTNEKR</sequence>
<feature type="transmembrane region" description="Helical" evidence="1">
    <location>
        <begin position="129"/>
        <end position="148"/>
    </location>
</feature>
<feature type="transmembrane region" description="Helical" evidence="1">
    <location>
        <begin position="6"/>
        <end position="25"/>
    </location>
</feature>
<proteinExistence type="predicted"/>
<name>A0AB33KR22_9FLAO</name>
<keyword evidence="1" id="KW-1133">Transmembrane helix</keyword>
<evidence type="ECO:0008006" key="3">
    <source>
        <dbReference type="Google" id="ProtNLM"/>
    </source>
</evidence>
<protein>
    <recommendedName>
        <fullName evidence="3">DUF3592 domain-containing protein</fullName>
    </recommendedName>
</protein>
<organism evidence="2">
    <name type="scientific">Tenacibaculum sp. Pbs-1</name>
    <dbReference type="NCBI Taxonomy" id="3238748"/>
    <lineage>
        <taxon>Bacteria</taxon>
        <taxon>Pseudomonadati</taxon>
        <taxon>Bacteroidota</taxon>
        <taxon>Flavobacteriia</taxon>
        <taxon>Flavobacteriales</taxon>
        <taxon>Flavobacteriaceae</taxon>
        <taxon>Tenacibaculum</taxon>
    </lineage>
</organism>
<gene>
    <name evidence="2" type="ORF">Pbs1_02590</name>
</gene>
<evidence type="ECO:0000256" key="1">
    <source>
        <dbReference type="SAM" id="Phobius"/>
    </source>
</evidence>